<protein>
    <recommendedName>
        <fullName evidence="1">Glutamine amidotransferase type-2 domain-containing protein</fullName>
    </recommendedName>
</protein>
<evidence type="ECO:0000313" key="2">
    <source>
        <dbReference type="EMBL" id="SVE38902.1"/>
    </source>
</evidence>
<dbReference type="SUPFAM" id="SSF56235">
    <property type="entry name" value="N-terminal nucleophile aminohydrolases (Ntn hydrolases)"/>
    <property type="match status" value="1"/>
</dbReference>
<dbReference type="EMBL" id="UINC01213912">
    <property type="protein sequence ID" value="SVE38902.1"/>
    <property type="molecule type" value="Genomic_DNA"/>
</dbReference>
<accession>A0A383D334</accession>
<dbReference type="InterPro" id="IPR017932">
    <property type="entry name" value="GATase_2_dom"/>
</dbReference>
<feature type="non-terminal residue" evidence="2">
    <location>
        <position position="44"/>
    </location>
</feature>
<gene>
    <name evidence="2" type="ORF">METZ01_LOCUS491756</name>
</gene>
<name>A0A383D334_9ZZZZ</name>
<dbReference type="PROSITE" id="PS51278">
    <property type="entry name" value="GATASE_TYPE_2"/>
    <property type="match status" value="1"/>
</dbReference>
<dbReference type="AlphaFoldDB" id="A0A383D334"/>
<reference evidence="2" key="1">
    <citation type="submission" date="2018-05" db="EMBL/GenBank/DDBJ databases">
        <authorList>
            <person name="Lanie J.A."/>
            <person name="Ng W.-L."/>
            <person name="Kazmierczak K.M."/>
            <person name="Andrzejewski T.M."/>
            <person name="Davidsen T.M."/>
            <person name="Wayne K.J."/>
            <person name="Tettelin H."/>
            <person name="Glass J.I."/>
            <person name="Rusch D."/>
            <person name="Podicherti R."/>
            <person name="Tsui H.-C.T."/>
            <person name="Winkler M.E."/>
        </authorList>
    </citation>
    <scope>NUCLEOTIDE SEQUENCE</scope>
</reference>
<organism evidence="2">
    <name type="scientific">marine metagenome</name>
    <dbReference type="NCBI Taxonomy" id="408172"/>
    <lineage>
        <taxon>unclassified sequences</taxon>
        <taxon>metagenomes</taxon>
        <taxon>ecological metagenomes</taxon>
    </lineage>
</organism>
<dbReference type="InterPro" id="IPR029055">
    <property type="entry name" value="Ntn_hydrolases_N"/>
</dbReference>
<proteinExistence type="predicted"/>
<feature type="domain" description="Glutamine amidotransferase type-2" evidence="1">
    <location>
        <begin position="2"/>
        <end position="44"/>
    </location>
</feature>
<evidence type="ECO:0000259" key="1">
    <source>
        <dbReference type="PROSITE" id="PS51278"/>
    </source>
</evidence>
<sequence length="44" mass="4661">MCGIAGILSPDPAQRQAISVMARSLEHRGPDDEGFYQDASISLG</sequence>